<accession>A0A3S1BMA0</accession>
<dbReference type="InterPro" id="IPR036322">
    <property type="entry name" value="WD40_repeat_dom_sf"/>
</dbReference>
<dbReference type="InterPro" id="IPR039085">
    <property type="entry name" value="DCA10"/>
</dbReference>
<evidence type="ECO:0000256" key="1">
    <source>
        <dbReference type="ARBA" id="ARBA00005903"/>
    </source>
</evidence>
<evidence type="ECO:0000313" key="6">
    <source>
        <dbReference type="Proteomes" id="UP000271974"/>
    </source>
</evidence>
<dbReference type="PANTHER" id="PTHR14588">
    <property type="entry name" value="DDB1- AND CUL4-ASSOCIATED FACTOR 10"/>
    <property type="match status" value="1"/>
</dbReference>
<feature type="repeat" description="WD" evidence="4">
    <location>
        <begin position="88"/>
        <end position="122"/>
    </location>
</feature>
<evidence type="ECO:0000256" key="3">
    <source>
        <dbReference type="ARBA" id="ARBA00022737"/>
    </source>
</evidence>
<dbReference type="PANTHER" id="PTHR14588:SF2">
    <property type="entry name" value="DDB1- AND CUL4-ASSOCIATED FACTOR 10"/>
    <property type="match status" value="1"/>
</dbReference>
<dbReference type="InterPro" id="IPR001680">
    <property type="entry name" value="WD40_rpt"/>
</dbReference>
<evidence type="ECO:0000256" key="2">
    <source>
        <dbReference type="ARBA" id="ARBA00022574"/>
    </source>
</evidence>
<proteinExistence type="inferred from homology"/>
<evidence type="ECO:0000256" key="4">
    <source>
        <dbReference type="PROSITE-ProRule" id="PRU00221"/>
    </source>
</evidence>
<dbReference type="PROSITE" id="PS50294">
    <property type="entry name" value="WD_REPEATS_REGION"/>
    <property type="match status" value="2"/>
</dbReference>
<reference evidence="5 6" key="1">
    <citation type="submission" date="2019-01" db="EMBL/GenBank/DDBJ databases">
        <title>A draft genome assembly of the solar-powered sea slug Elysia chlorotica.</title>
        <authorList>
            <person name="Cai H."/>
            <person name="Li Q."/>
            <person name="Fang X."/>
            <person name="Li J."/>
            <person name="Curtis N.E."/>
            <person name="Altenburger A."/>
            <person name="Shibata T."/>
            <person name="Feng M."/>
            <person name="Maeda T."/>
            <person name="Schwartz J.A."/>
            <person name="Shigenobu S."/>
            <person name="Lundholm N."/>
            <person name="Nishiyama T."/>
            <person name="Yang H."/>
            <person name="Hasebe M."/>
            <person name="Li S."/>
            <person name="Pierce S.K."/>
            <person name="Wang J."/>
        </authorList>
    </citation>
    <scope>NUCLEOTIDE SEQUENCE [LARGE SCALE GENOMIC DNA]</scope>
    <source>
        <strain evidence="5">EC2010</strain>
        <tissue evidence="5">Whole organism of an adult</tissue>
    </source>
</reference>
<organism evidence="5 6">
    <name type="scientific">Elysia chlorotica</name>
    <name type="common">Eastern emerald elysia</name>
    <name type="synonym">Sea slug</name>
    <dbReference type="NCBI Taxonomy" id="188477"/>
    <lineage>
        <taxon>Eukaryota</taxon>
        <taxon>Metazoa</taxon>
        <taxon>Spiralia</taxon>
        <taxon>Lophotrochozoa</taxon>
        <taxon>Mollusca</taxon>
        <taxon>Gastropoda</taxon>
        <taxon>Heterobranchia</taxon>
        <taxon>Euthyneura</taxon>
        <taxon>Panpulmonata</taxon>
        <taxon>Sacoglossa</taxon>
        <taxon>Placobranchoidea</taxon>
        <taxon>Plakobranchidae</taxon>
        <taxon>Elysia</taxon>
    </lineage>
</organism>
<comment type="similarity">
    <text evidence="1">Belongs to the WD repeat DCAF10 family.</text>
</comment>
<dbReference type="PROSITE" id="PS00678">
    <property type="entry name" value="WD_REPEATS_1"/>
    <property type="match status" value="1"/>
</dbReference>
<keyword evidence="6" id="KW-1185">Reference proteome</keyword>
<dbReference type="GO" id="GO:0080008">
    <property type="term" value="C:Cul4-RING E3 ubiquitin ligase complex"/>
    <property type="evidence" value="ECO:0007669"/>
    <property type="project" value="TreeGrafter"/>
</dbReference>
<dbReference type="InterPro" id="IPR019775">
    <property type="entry name" value="WD40_repeat_CS"/>
</dbReference>
<dbReference type="SMART" id="SM00320">
    <property type="entry name" value="WD40"/>
    <property type="match status" value="4"/>
</dbReference>
<evidence type="ECO:0000313" key="5">
    <source>
        <dbReference type="EMBL" id="RUS91566.1"/>
    </source>
</evidence>
<keyword evidence="2 4" id="KW-0853">WD repeat</keyword>
<dbReference type="SUPFAM" id="SSF50978">
    <property type="entry name" value="WD40 repeat-like"/>
    <property type="match status" value="1"/>
</dbReference>
<protein>
    <submittedName>
        <fullName evidence="5">Uncharacterized protein</fullName>
    </submittedName>
</protein>
<dbReference type="STRING" id="188477.A0A3S1BMA0"/>
<dbReference type="Proteomes" id="UP000271974">
    <property type="component" value="Unassembled WGS sequence"/>
</dbReference>
<comment type="caution">
    <text evidence="5">The sequence shown here is derived from an EMBL/GenBank/DDBJ whole genome shotgun (WGS) entry which is preliminary data.</text>
</comment>
<sequence>MLSCPNFVRKRQYGNLSKVMWKDAILSTLYKSFGVSSVTTTTPLNGQDWGAVFGCGFSPDGSLLVAACENKCLLVYDPHNANLIKRRFNTHTSCVNCVRFLDNRLFVTCSDDTTVRLWDARNLTNELKVLRGHTSWVKNIEYCSTAGKLITSGFDGNVFAWDINNYSNNDQGEQLLYINGMMRTKVCPDEQRMVISTLGGYFILVHDLDLDNFKQDLKSFRPRMYGLMQGLMQLLDAPQELISGNNNIFHRKRNRVEFMSDFPEGDKAVSISTMQVHPQGWCLVSRNTTADEETEVNKRLSRSNGDRYTNTEWPPLPHASQFHNRRLLFHSGEPNVGQGYIKEQSFSSDGRIIASPFANCVRLLAFDSECRELCDTVPHKPRPLRQVALIAGNKSSVLTSTFSPVQLLCAAGAEDGSISFSSPKL</sequence>
<dbReference type="Pfam" id="PF00400">
    <property type="entry name" value="WD40"/>
    <property type="match status" value="3"/>
</dbReference>
<keyword evidence="3" id="KW-0677">Repeat</keyword>
<dbReference type="PROSITE" id="PS50082">
    <property type="entry name" value="WD_REPEATS_2"/>
    <property type="match status" value="2"/>
</dbReference>
<feature type="repeat" description="WD" evidence="4">
    <location>
        <begin position="130"/>
        <end position="171"/>
    </location>
</feature>
<gene>
    <name evidence="5" type="ORF">EGW08_000681</name>
</gene>
<dbReference type="AlphaFoldDB" id="A0A3S1BMA0"/>
<dbReference type="EMBL" id="RQTK01000009">
    <property type="protein sequence ID" value="RUS91566.1"/>
    <property type="molecule type" value="Genomic_DNA"/>
</dbReference>
<dbReference type="OrthoDB" id="20669at2759"/>
<dbReference type="InterPro" id="IPR015943">
    <property type="entry name" value="WD40/YVTN_repeat-like_dom_sf"/>
</dbReference>
<dbReference type="Gene3D" id="2.130.10.10">
    <property type="entry name" value="YVTN repeat-like/Quinoprotein amine dehydrogenase"/>
    <property type="match status" value="1"/>
</dbReference>
<name>A0A3S1BMA0_ELYCH</name>